<dbReference type="EMBL" id="CP049869">
    <property type="protein sequence ID" value="QIK77632.1"/>
    <property type="molecule type" value="Genomic_DNA"/>
</dbReference>
<evidence type="ECO:0000313" key="3">
    <source>
        <dbReference type="Proteomes" id="UP000503222"/>
    </source>
</evidence>
<keyword evidence="1" id="KW-0472">Membrane</keyword>
<reference evidence="2 3" key="1">
    <citation type="submission" date="2020-03" db="EMBL/GenBank/DDBJ databases">
        <title>Sphingomonas sp. nov., isolated from fish.</title>
        <authorList>
            <person name="Hyun D.-W."/>
            <person name="Bae J.-W."/>
        </authorList>
    </citation>
    <scope>NUCLEOTIDE SEQUENCE [LARGE SCALE GENOMIC DNA]</scope>
    <source>
        <strain evidence="2 3">HDW15B</strain>
    </source>
</reference>
<dbReference type="KEGG" id="spii:G7077_00555"/>
<evidence type="ECO:0000313" key="2">
    <source>
        <dbReference type="EMBL" id="QIK77632.1"/>
    </source>
</evidence>
<accession>A0A6G7YLL5</accession>
<evidence type="ECO:0008006" key="4">
    <source>
        <dbReference type="Google" id="ProtNLM"/>
    </source>
</evidence>
<proteinExistence type="predicted"/>
<keyword evidence="1" id="KW-1133">Transmembrane helix</keyword>
<sequence>MTDNTTREPQTAAEERGLVGNARQRALDAYGSARDGVANARQRTSQGLDEAPLIAIAGGLAAGALIAALLPKTDTETKALRPVGKRLTDTAKAAATAAKDTGTQRLAELGLTPEKGKDTLRTILEGVTDAAKTSAQAALGTARNGQ</sequence>
<dbReference type="AlphaFoldDB" id="A0A6G7YLL5"/>
<name>A0A6G7YLL5_9SPHN</name>
<feature type="transmembrane region" description="Helical" evidence="1">
    <location>
        <begin position="51"/>
        <end position="71"/>
    </location>
</feature>
<protein>
    <recommendedName>
        <fullName evidence="4">DUF883 domain-containing protein</fullName>
    </recommendedName>
</protein>
<evidence type="ECO:0000256" key="1">
    <source>
        <dbReference type="SAM" id="Phobius"/>
    </source>
</evidence>
<keyword evidence="3" id="KW-1185">Reference proteome</keyword>
<keyword evidence="1" id="KW-0812">Transmembrane</keyword>
<dbReference type="Proteomes" id="UP000503222">
    <property type="component" value="Chromosome"/>
</dbReference>
<gene>
    <name evidence="2" type="ORF">G7077_00555</name>
</gene>
<dbReference type="RefSeq" id="WP_166410028.1">
    <property type="nucleotide sequence ID" value="NZ_CP049869.1"/>
</dbReference>
<organism evidence="2 3">
    <name type="scientific">Sphingomonas piscis</name>
    <dbReference type="NCBI Taxonomy" id="2714943"/>
    <lineage>
        <taxon>Bacteria</taxon>
        <taxon>Pseudomonadati</taxon>
        <taxon>Pseudomonadota</taxon>
        <taxon>Alphaproteobacteria</taxon>
        <taxon>Sphingomonadales</taxon>
        <taxon>Sphingomonadaceae</taxon>
        <taxon>Sphingomonas</taxon>
    </lineage>
</organism>